<reference evidence="2 3" key="1">
    <citation type="submission" date="2024-10" db="EMBL/GenBank/DDBJ databases">
        <authorList>
            <person name="Riesco R."/>
        </authorList>
    </citation>
    <scope>NUCLEOTIDE SEQUENCE [LARGE SCALE GENOMIC DNA]</scope>
    <source>
        <strain evidence="2 3">NCIMB 15449</strain>
    </source>
</reference>
<dbReference type="RefSeq" id="WP_395114219.1">
    <property type="nucleotide sequence ID" value="NZ_JBIMSO010000043.1"/>
</dbReference>
<proteinExistence type="predicted"/>
<organism evidence="2 3">
    <name type="scientific">Antrihabitans spumae</name>
    <dbReference type="NCBI Taxonomy" id="3373370"/>
    <lineage>
        <taxon>Bacteria</taxon>
        <taxon>Bacillati</taxon>
        <taxon>Actinomycetota</taxon>
        <taxon>Actinomycetes</taxon>
        <taxon>Mycobacteriales</taxon>
        <taxon>Nocardiaceae</taxon>
        <taxon>Antrihabitans</taxon>
    </lineage>
</organism>
<evidence type="ECO:0000313" key="3">
    <source>
        <dbReference type="Proteomes" id="UP001609175"/>
    </source>
</evidence>
<feature type="transmembrane region" description="Helical" evidence="1">
    <location>
        <begin position="9"/>
        <end position="32"/>
    </location>
</feature>
<evidence type="ECO:0000313" key="2">
    <source>
        <dbReference type="EMBL" id="MFH5208711.1"/>
    </source>
</evidence>
<keyword evidence="1" id="KW-0812">Transmembrane</keyword>
<keyword evidence="1" id="KW-0472">Membrane</keyword>
<dbReference type="Proteomes" id="UP001609175">
    <property type="component" value="Unassembled WGS sequence"/>
</dbReference>
<protein>
    <submittedName>
        <fullName evidence="2">Uncharacterized protein</fullName>
    </submittedName>
</protein>
<sequence>MLKKLDRILAYEMTVSEIIGTLILVAIPYGLIGLVWSFTHTDHLSDLSGLDVVVSFLGAIVCWPVLLFSNVCMQ</sequence>
<gene>
    <name evidence="2" type="ORF">ACHIPZ_10940</name>
</gene>
<dbReference type="EMBL" id="JBIMSO010000043">
    <property type="protein sequence ID" value="MFH5208711.1"/>
    <property type="molecule type" value="Genomic_DNA"/>
</dbReference>
<name>A0ABW7JNQ7_9NOCA</name>
<keyword evidence="1" id="KW-1133">Transmembrane helix</keyword>
<evidence type="ECO:0000256" key="1">
    <source>
        <dbReference type="SAM" id="Phobius"/>
    </source>
</evidence>
<accession>A0ABW7JNQ7</accession>
<comment type="caution">
    <text evidence="2">The sequence shown here is derived from an EMBL/GenBank/DDBJ whole genome shotgun (WGS) entry which is preliminary data.</text>
</comment>
<feature type="transmembrane region" description="Helical" evidence="1">
    <location>
        <begin position="52"/>
        <end position="73"/>
    </location>
</feature>